<proteinExistence type="predicted"/>
<gene>
    <name evidence="2" type="ORF">EYS09_13970</name>
</gene>
<evidence type="ECO:0000313" key="2">
    <source>
        <dbReference type="EMBL" id="TBO59067.1"/>
    </source>
</evidence>
<feature type="region of interest" description="Disordered" evidence="1">
    <location>
        <begin position="39"/>
        <end position="90"/>
    </location>
</feature>
<keyword evidence="3" id="KW-1185">Reference proteome</keyword>
<evidence type="ECO:0000313" key="3">
    <source>
        <dbReference type="Proteomes" id="UP000292452"/>
    </source>
</evidence>
<dbReference type="EMBL" id="SIXH01000099">
    <property type="protein sequence ID" value="TBO59067.1"/>
    <property type="molecule type" value="Genomic_DNA"/>
</dbReference>
<sequence>MAFITFFHRPSLRLARREAAAVRAHRVWRRLADAPVTANPVSQALNDRASRRRPVAPPRSDVSRRAAPRPERQRDPAEDQPADRPLPALL</sequence>
<dbReference type="AlphaFoldDB" id="A0A4Q9HVB7"/>
<accession>A0A4Q9HVB7</accession>
<protein>
    <submittedName>
        <fullName evidence="2">Uncharacterized protein</fullName>
    </submittedName>
</protein>
<comment type="caution">
    <text evidence="2">The sequence shown here is derived from an EMBL/GenBank/DDBJ whole genome shotgun (WGS) entry which is preliminary data.</text>
</comment>
<evidence type="ECO:0000256" key="1">
    <source>
        <dbReference type="SAM" id="MobiDB-lite"/>
    </source>
</evidence>
<organism evidence="2 3">
    <name type="scientific">Streptomyces kasugaensis</name>
    <dbReference type="NCBI Taxonomy" id="1946"/>
    <lineage>
        <taxon>Bacteria</taxon>
        <taxon>Bacillati</taxon>
        <taxon>Actinomycetota</taxon>
        <taxon>Actinomycetes</taxon>
        <taxon>Kitasatosporales</taxon>
        <taxon>Streptomycetaceae</taxon>
        <taxon>Streptomyces</taxon>
    </lineage>
</organism>
<reference evidence="2 3" key="1">
    <citation type="submission" date="2019-02" db="EMBL/GenBank/DDBJ databases">
        <title>Draft Genome Sequence of Streptomyces sp. AM-2504, identified by 16S rRNA comparative analysis as a Streptomyces Kasugaensis strain.</title>
        <authorList>
            <person name="Napolioni V."/>
            <person name="Giuliodori A.M."/>
            <person name="Spurio R."/>
            <person name="Fabbretti A."/>
        </authorList>
    </citation>
    <scope>NUCLEOTIDE SEQUENCE [LARGE SCALE GENOMIC DNA]</scope>
    <source>
        <strain evidence="2 3">AM-2504</strain>
    </source>
</reference>
<feature type="compositionally biased region" description="Basic and acidic residues" evidence="1">
    <location>
        <begin position="61"/>
        <end position="77"/>
    </location>
</feature>
<name>A0A4Q9HVB7_STRKA</name>
<dbReference type="Proteomes" id="UP000292452">
    <property type="component" value="Unassembled WGS sequence"/>
</dbReference>